<comment type="caution">
    <text evidence="1">The sequence shown here is derived from an EMBL/GenBank/DDBJ whole genome shotgun (WGS) entry which is preliminary data.</text>
</comment>
<keyword evidence="2" id="KW-1185">Reference proteome</keyword>
<protein>
    <submittedName>
        <fullName evidence="1">Uncharacterized protein</fullName>
    </submittedName>
</protein>
<evidence type="ECO:0000313" key="2">
    <source>
        <dbReference type="Proteomes" id="UP001148662"/>
    </source>
</evidence>
<name>A0ACC1TBF2_9APHY</name>
<reference evidence="1" key="1">
    <citation type="submission" date="2022-07" db="EMBL/GenBank/DDBJ databases">
        <title>Genome Sequence of Phlebia brevispora.</title>
        <authorList>
            <person name="Buettner E."/>
        </authorList>
    </citation>
    <scope>NUCLEOTIDE SEQUENCE</scope>
    <source>
        <strain evidence="1">MPL23</strain>
    </source>
</reference>
<gene>
    <name evidence="1" type="ORF">NM688_g1477</name>
</gene>
<organism evidence="1 2">
    <name type="scientific">Phlebia brevispora</name>
    <dbReference type="NCBI Taxonomy" id="194682"/>
    <lineage>
        <taxon>Eukaryota</taxon>
        <taxon>Fungi</taxon>
        <taxon>Dikarya</taxon>
        <taxon>Basidiomycota</taxon>
        <taxon>Agaricomycotina</taxon>
        <taxon>Agaricomycetes</taxon>
        <taxon>Polyporales</taxon>
        <taxon>Meruliaceae</taxon>
        <taxon>Phlebia</taxon>
    </lineage>
</organism>
<dbReference type="EMBL" id="JANHOG010000159">
    <property type="protein sequence ID" value="KAJ3557417.1"/>
    <property type="molecule type" value="Genomic_DNA"/>
</dbReference>
<proteinExistence type="predicted"/>
<accession>A0ACC1TBF2</accession>
<sequence length="571" mass="63863">MADPQREEPREPPPSYDAVVSNDNPPAYGPPNSYRIGTYTFSAPLVTVEQLKAHLSLLRAFKGLRATVEEGEDVRIPRLAAVMEPSARWAWFVGLSVDRMSYPPLDVLMVWHAYLLNPFCYAEDTLRLRSLSDLREVNDYLLKAIMHVGDISTFEAAPERKESWFQQTGTPYDPLDAAAQMTNRDVECPNCFTRVSVSYLTSDGGGYSQHLFAAPCPSCQFAITRDGLAVLKFARDVVLDPANVADVQRHGKGVFLPGTLRTLVKAFDEAVGKSFQYSAKQIFDLREPSLLYQKEDWLRQVLKRTGFSMPKVRAAITQICKSRGRPYKLRFYMQGSFIDKMHKFEWTRPGYFESQEDEVVLLHTITRYHADDKIEVTYLANSFDETCRAWEVSGSEFAYKAVANSKRSDVFGVPYTYCGCPLPGSTVGQRLSRLTHRLMHFRSSSTSDDLIPPQRADALSATHASEHNMVPMVRSSRAAEMRNRERTQQVSRWRERDEKLARQGKIDKALLRRGEAHDVAFLYPVPFIVAPPTAGCVAVGASWTTGAGGCAVGVSTCSTNSYPSTGGNGGQ</sequence>
<dbReference type="Proteomes" id="UP001148662">
    <property type="component" value="Unassembled WGS sequence"/>
</dbReference>
<evidence type="ECO:0000313" key="1">
    <source>
        <dbReference type="EMBL" id="KAJ3557417.1"/>
    </source>
</evidence>